<protein>
    <submittedName>
        <fullName evidence="3">Membrane protein</fullName>
    </submittedName>
</protein>
<proteinExistence type="predicted"/>
<keyword evidence="2" id="KW-1133">Transmembrane helix</keyword>
<feature type="transmembrane region" description="Helical" evidence="2">
    <location>
        <begin position="12"/>
        <end position="31"/>
    </location>
</feature>
<accession>A0AAD1MGJ7</accession>
<dbReference type="EMBL" id="AP022564">
    <property type="protein sequence ID" value="BBX22588.1"/>
    <property type="molecule type" value="Genomic_DNA"/>
</dbReference>
<evidence type="ECO:0000313" key="3">
    <source>
        <dbReference type="EMBL" id="BBX22588.1"/>
    </source>
</evidence>
<dbReference type="Proteomes" id="UP000467636">
    <property type="component" value="Chromosome"/>
</dbReference>
<keyword evidence="2" id="KW-0812">Transmembrane</keyword>
<feature type="region of interest" description="Disordered" evidence="1">
    <location>
        <begin position="178"/>
        <end position="231"/>
    </location>
</feature>
<dbReference type="Pfam" id="PF09534">
    <property type="entry name" value="Trp_oprn_chp"/>
    <property type="match status" value="1"/>
</dbReference>
<dbReference type="NCBIfam" id="TIGR02234">
    <property type="entry name" value="trp_oprn_chp"/>
    <property type="match status" value="1"/>
</dbReference>
<sequence length="231" mass="23494">MTEARGARRGTVALRVAQLLLVVAAGGLWGASRLPWVLIRSFDGLGQPKQVAVTGASWSTALVPLALLCLAAAVAAVAVRGWPLRALAVLMAVVSLAAGYLAVSMWVVRDIALRALDIAEIPLTSLLGTDRRLTGAVLSLLAALCVLAAAALLMRAAARDTGGDARYATPAARRAAARARDGASAGPDAGSGAGPQASAGAPEMSERMMWDALDEGCDPTEPPPGADPEGR</sequence>
<feature type="transmembrane region" description="Helical" evidence="2">
    <location>
        <begin position="86"/>
        <end position="108"/>
    </location>
</feature>
<name>A0AAD1MGJ7_9MYCO</name>
<evidence type="ECO:0000313" key="4">
    <source>
        <dbReference type="Proteomes" id="UP000467636"/>
    </source>
</evidence>
<feature type="compositionally biased region" description="Pro residues" evidence="1">
    <location>
        <begin position="220"/>
        <end position="231"/>
    </location>
</feature>
<evidence type="ECO:0000256" key="2">
    <source>
        <dbReference type="SAM" id="Phobius"/>
    </source>
</evidence>
<dbReference type="InterPro" id="IPR011746">
    <property type="entry name" value="Trp_synth-assoc_CHP"/>
</dbReference>
<keyword evidence="2" id="KW-0472">Membrane</keyword>
<feature type="compositionally biased region" description="Low complexity" evidence="1">
    <location>
        <begin position="182"/>
        <end position="201"/>
    </location>
</feature>
<reference evidence="3 4" key="1">
    <citation type="journal article" date="2019" name="Emerg. Microbes Infect.">
        <title>Comprehensive subspecies identification of 175 nontuberculous mycobacteria species based on 7547 genomic profiles.</title>
        <authorList>
            <person name="Matsumoto Y."/>
            <person name="Kinjo T."/>
            <person name="Motooka D."/>
            <person name="Nabeya D."/>
            <person name="Jung N."/>
            <person name="Uechi K."/>
            <person name="Horii T."/>
            <person name="Iida T."/>
            <person name="Fujita J."/>
            <person name="Nakamura S."/>
        </authorList>
    </citation>
    <scope>NUCLEOTIDE SEQUENCE [LARGE SCALE GENOMIC DNA]</scope>
    <source>
        <strain evidence="3 4">JCM 12143</strain>
    </source>
</reference>
<dbReference type="RefSeq" id="WP_085259303.1">
    <property type="nucleotide sequence ID" value="NZ_AP022564.1"/>
</dbReference>
<keyword evidence="4" id="KW-1185">Reference proteome</keyword>
<dbReference type="AlphaFoldDB" id="A0AAD1MGJ7"/>
<feature type="transmembrane region" description="Helical" evidence="2">
    <location>
        <begin position="133"/>
        <end position="153"/>
    </location>
</feature>
<evidence type="ECO:0000256" key="1">
    <source>
        <dbReference type="SAM" id="MobiDB-lite"/>
    </source>
</evidence>
<gene>
    <name evidence="3" type="ORF">MTER_19990</name>
</gene>
<feature type="transmembrane region" description="Helical" evidence="2">
    <location>
        <begin position="51"/>
        <end position="79"/>
    </location>
</feature>
<organism evidence="3 4">
    <name type="scientific">Mycolicibacter terrae</name>
    <dbReference type="NCBI Taxonomy" id="1788"/>
    <lineage>
        <taxon>Bacteria</taxon>
        <taxon>Bacillati</taxon>
        <taxon>Actinomycetota</taxon>
        <taxon>Actinomycetes</taxon>
        <taxon>Mycobacteriales</taxon>
        <taxon>Mycobacteriaceae</taxon>
        <taxon>Mycolicibacter</taxon>
    </lineage>
</organism>
<dbReference type="InterPro" id="IPR019051">
    <property type="entry name" value="Trp_biosyn_TM_oprn/chp"/>
</dbReference>